<proteinExistence type="predicted"/>
<evidence type="ECO:0000313" key="2">
    <source>
        <dbReference type="EMBL" id="MBB5743432.1"/>
    </source>
</evidence>
<dbReference type="EMBL" id="JACHMU010000001">
    <property type="protein sequence ID" value="MBB5743432.1"/>
    <property type="molecule type" value="Genomic_DNA"/>
</dbReference>
<protein>
    <submittedName>
        <fullName evidence="2">Uncharacterized protein</fullName>
    </submittedName>
</protein>
<dbReference type="Proteomes" id="UP000517712">
    <property type="component" value="Unassembled WGS sequence"/>
</dbReference>
<evidence type="ECO:0000313" key="3">
    <source>
        <dbReference type="Proteomes" id="UP000517712"/>
    </source>
</evidence>
<gene>
    <name evidence="2" type="ORF">HD600_001929</name>
</gene>
<comment type="caution">
    <text evidence="2">The sequence shown here is derived from an EMBL/GenBank/DDBJ whole genome shotgun (WGS) entry which is preliminary data.</text>
</comment>
<name>A0A7W9CDS4_9MICO</name>
<reference evidence="2 3" key="1">
    <citation type="submission" date="2020-08" db="EMBL/GenBank/DDBJ databases">
        <title>Sequencing the genomes of 1000 actinobacteria strains.</title>
        <authorList>
            <person name="Klenk H.-P."/>
        </authorList>
    </citation>
    <scope>NUCLEOTIDE SEQUENCE [LARGE SCALE GENOMIC DNA]</scope>
    <source>
        <strain evidence="2 3">DSM 24823</strain>
    </source>
</reference>
<feature type="region of interest" description="Disordered" evidence="1">
    <location>
        <begin position="65"/>
        <end position="84"/>
    </location>
</feature>
<dbReference type="NCBIfam" id="NF033766">
    <property type="entry name" value="choice_anch_G"/>
    <property type="match status" value="1"/>
</dbReference>
<dbReference type="AlphaFoldDB" id="A0A7W9CDS4"/>
<organism evidence="2 3">
    <name type="scientific">Microbacterium ginsengiterrae</name>
    <dbReference type="NCBI Taxonomy" id="546115"/>
    <lineage>
        <taxon>Bacteria</taxon>
        <taxon>Bacillati</taxon>
        <taxon>Actinomycetota</taxon>
        <taxon>Actinomycetes</taxon>
        <taxon>Micrococcales</taxon>
        <taxon>Microbacteriaceae</taxon>
        <taxon>Microbacterium</taxon>
    </lineage>
</organism>
<keyword evidence="3" id="KW-1185">Reference proteome</keyword>
<sequence length="606" mass="61303">MTNLTPVVATEASWNDEEWDHAAIGTLSCADDGIFKTRGSGQLLSGGLLPLDLDQVAGVSPMTVTHDGDQAHPRPATATANQAGDSYTNPIDVGLLSAINLPLTGGSLDDLLSLPLATEVGAVNQYALADGSGVSQGASGVVNDSGVVQTDNDDNGNLPTLGTLELSTLVESLTGEAVSGLVASIADLDLEIGAVASRATLDACDAAWSNDVDSSLDREYAIAGLAAAVDAPLLVGELAKDLRDILMPAVSNLQSQLNTIAGQGGVLTGITGGLGDLLGGVLGGLGLGNVGLDDISITVDLISVVEPLLHATIEDQAGIVAIDLQAGSIRVDLGALLGEAYSGDRFDGAPGSGLNGLAPNTELVVNAQVTSALITALTNAIDDWVATISSSLTDAILEADVHASISLELRALIKLAGVSVKVDGTLDELLHGDAVVVPKVDIIVGCPLNLLSCLIEGVVSSLVGGVGELVGDTLRLVILDENTGLVPNLVSTLIGTARAALIPAIEALETVLVGFLGVNGLVSLRANVQNDPGAGRHPDPDPALTYPDWEDGSIPDGQYDVAALSVGVLNVLGTTANINLELARSSVGVSCAVDGVLDREGRCANY</sequence>
<dbReference type="InterPro" id="IPR047900">
    <property type="entry name" value="Choice_anch_G"/>
</dbReference>
<dbReference type="RefSeq" id="WP_184283316.1">
    <property type="nucleotide sequence ID" value="NZ_BAAAPG010000001.1"/>
</dbReference>
<evidence type="ECO:0000256" key="1">
    <source>
        <dbReference type="SAM" id="MobiDB-lite"/>
    </source>
</evidence>
<accession>A0A7W9CDS4</accession>